<dbReference type="GO" id="GO:0008440">
    <property type="term" value="F:inositol-1,4,5-trisphosphate 3-kinase activity"/>
    <property type="evidence" value="ECO:0007669"/>
    <property type="project" value="TreeGrafter"/>
</dbReference>
<feature type="compositionally biased region" description="Basic and acidic residues" evidence="5">
    <location>
        <begin position="617"/>
        <end position="627"/>
    </location>
</feature>
<feature type="compositionally biased region" description="Polar residues" evidence="5">
    <location>
        <begin position="397"/>
        <end position="408"/>
    </location>
</feature>
<name>A0A8K0JR51_9TREE</name>
<feature type="compositionally biased region" description="Low complexity" evidence="5">
    <location>
        <begin position="215"/>
        <end position="226"/>
    </location>
</feature>
<dbReference type="InterPro" id="IPR005522">
    <property type="entry name" value="IPK"/>
</dbReference>
<evidence type="ECO:0000313" key="7">
    <source>
        <dbReference type="Proteomes" id="UP000812966"/>
    </source>
</evidence>
<comment type="similarity">
    <text evidence="1 4">Belongs to the inositol phosphokinase (IPK) family.</text>
</comment>
<dbReference type="GO" id="GO:0005634">
    <property type="term" value="C:nucleus"/>
    <property type="evidence" value="ECO:0007669"/>
    <property type="project" value="TreeGrafter"/>
</dbReference>
<feature type="region of interest" description="Disordered" evidence="5">
    <location>
        <begin position="671"/>
        <end position="711"/>
    </location>
</feature>
<dbReference type="InterPro" id="IPR038286">
    <property type="entry name" value="IPK_sf"/>
</dbReference>
<feature type="region of interest" description="Disordered" evidence="5">
    <location>
        <begin position="295"/>
        <end position="418"/>
    </location>
</feature>
<dbReference type="EC" id="2.7.-.-" evidence="4"/>
<evidence type="ECO:0000256" key="4">
    <source>
        <dbReference type="RuleBase" id="RU363090"/>
    </source>
</evidence>
<evidence type="ECO:0000256" key="3">
    <source>
        <dbReference type="ARBA" id="ARBA00022777"/>
    </source>
</evidence>
<evidence type="ECO:0000313" key="6">
    <source>
        <dbReference type="EMBL" id="KAG7571231.1"/>
    </source>
</evidence>
<keyword evidence="3 4" id="KW-0418">Kinase</keyword>
<dbReference type="GO" id="GO:0000824">
    <property type="term" value="F:inositol-1,4,5,6-tetrakisphosphate 3-kinase activity"/>
    <property type="evidence" value="ECO:0007669"/>
    <property type="project" value="TreeGrafter"/>
</dbReference>
<dbReference type="OrthoDB" id="2573163at2759"/>
<accession>A0A8K0JR51</accession>
<dbReference type="EMBL" id="JABELV010000010">
    <property type="protein sequence ID" value="KAG7571231.1"/>
    <property type="molecule type" value="Genomic_DNA"/>
</dbReference>
<dbReference type="PANTHER" id="PTHR12400:SF21">
    <property type="entry name" value="KINASE"/>
    <property type="match status" value="1"/>
</dbReference>
<dbReference type="AlphaFoldDB" id="A0A8K0JR51"/>
<dbReference type="Gene3D" id="3.30.470.160">
    <property type="entry name" value="Inositol polyphosphate kinase"/>
    <property type="match status" value="1"/>
</dbReference>
<dbReference type="PANTHER" id="PTHR12400">
    <property type="entry name" value="INOSITOL POLYPHOSPHATE KINASE"/>
    <property type="match status" value="1"/>
</dbReference>
<dbReference type="Proteomes" id="UP000812966">
    <property type="component" value="Unassembled WGS sequence"/>
</dbReference>
<feature type="compositionally biased region" description="Basic and acidic residues" evidence="5">
    <location>
        <begin position="317"/>
        <end position="333"/>
    </location>
</feature>
<comment type="caution">
    <text evidence="6">The sequence shown here is derived from an EMBL/GenBank/DDBJ whole genome shotgun (WGS) entry which is preliminary data.</text>
</comment>
<feature type="compositionally biased region" description="Basic and acidic residues" evidence="5">
    <location>
        <begin position="635"/>
        <end position="651"/>
    </location>
</feature>
<keyword evidence="2 4" id="KW-0808">Transferase</keyword>
<evidence type="ECO:0000256" key="1">
    <source>
        <dbReference type="ARBA" id="ARBA00007374"/>
    </source>
</evidence>
<protein>
    <recommendedName>
        <fullName evidence="4">Kinase</fullName>
        <ecNumber evidence="4">2.7.-.-</ecNumber>
    </recommendedName>
</protein>
<evidence type="ECO:0000256" key="5">
    <source>
        <dbReference type="SAM" id="MobiDB-lite"/>
    </source>
</evidence>
<gene>
    <name evidence="6" type="ORF">FFLO_00904</name>
</gene>
<feature type="region of interest" description="Disordered" evidence="5">
    <location>
        <begin position="150"/>
        <end position="237"/>
    </location>
</feature>
<dbReference type="Pfam" id="PF03770">
    <property type="entry name" value="IPK"/>
    <property type="match status" value="1"/>
</dbReference>
<feature type="compositionally biased region" description="Polar residues" evidence="5">
    <location>
        <begin position="743"/>
        <end position="757"/>
    </location>
</feature>
<dbReference type="GO" id="GO:0046854">
    <property type="term" value="P:phosphatidylinositol phosphate biosynthetic process"/>
    <property type="evidence" value="ECO:0007669"/>
    <property type="project" value="TreeGrafter"/>
</dbReference>
<dbReference type="GO" id="GO:0005737">
    <property type="term" value="C:cytoplasm"/>
    <property type="evidence" value="ECO:0007669"/>
    <property type="project" value="TreeGrafter"/>
</dbReference>
<feature type="region of interest" description="Disordered" evidence="5">
    <location>
        <begin position="617"/>
        <end position="653"/>
    </location>
</feature>
<dbReference type="SUPFAM" id="SSF56104">
    <property type="entry name" value="SAICAR synthase-like"/>
    <property type="match status" value="1"/>
</dbReference>
<organism evidence="6 7">
    <name type="scientific">Filobasidium floriforme</name>
    <dbReference type="NCBI Taxonomy" id="5210"/>
    <lineage>
        <taxon>Eukaryota</taxon>
        <taxon>Fungi</taxon>
        <taxon>Dikarya</taxon>
        <taxon>Basidiomycota</taxon>
        <taxon>Agaricomycotina</taxon>
        <taxon>Tremellomycetes</taxon>
        <taxon>Filobasidiales</taxon>
        <taxon>Filobasidiaceae</taxon>
        <taxon>Filobasidium</taxon>
    </lineage>
</organism>
<dbReference type="GO" id="GO:0032958">
    <property type="term" value="P:inositol phosphate biosynthetic process"/>
    <property type="evidence" value="ECO:0007669"/>
    <property type="project" value="InterPro"/>
</dbReference>
<reference evidence="6" key="1">
    <citation type="submission" date="2020-04" db="EMBL/GenBank/DDBJ databases">
        <title>Analysis of mating type loci in Filobasidium floriforme.</title>
        <authorList>
            <person name="Nowrousian M."/>
        </authorList>
    </citation>
    <scope>NUCLEOTIDE SEQUENCE</scope>
    <source>
        <strain evidence="6">CBS 6242</strain>
    </source>
</reference>
<feature type="region of interest" description="Disordered" evidence="5">
    <location>
        <begin position="737"/>
        <end position="764"/>
    </location>
</feature>
<feature type="compositionally biased region" description="Acidic residues" evidence="5">
    <location>
        <begin position="306"/>
        <end position="316"/>
    </location>
</feature>
<sequence length="788" mass="88702">MTVPLQPFKNKVGGHSEIYKFTRRAVCKPLVSRENLFYEAVEQMAPALLSYIPRYLGVMLVNYRKPQPAPVAAAVPSEPTAVGPQRQGMKRAASFAGTNGTDTKPAESKEVPEVALMYNKHVVPDWLFRRGGRISKPDLDRYKTWQAAGAETTEDEMNGNRAKRRLFRTPARPDDFPDAFSPDARSDFSHDTQTAFTPPPPPGSPFTRRAELNASPSPSLSSTPPLHHATSTPSLPQYRRLSNQSSLTPINQGQHCPLFGGTGSTSVNTKLKDHVFATILRRMRKQGRAASYALNRRLHQGQEAPTDLEDAYDTTDQEDHVPPLQSERRHREISGTQSLRGRVERNIAGSMDMTPIHKTANGDDDDHDDDEPSEPLRRVNSEVVMSELNRLAITTHEIPSQKSGSAQPKRSAREESVDRGMFSMDDQESDHQEIAQCNDDVTRQEYFIFMEDLTGRLAHPCVLDLKMGTRQYGCDATPLKKKSQRKKCDNTTSRPLGTRICGMQVWDNVSNAFVSQNKYKGREVKEDEFTDVLESFLYDGSRLLAEHIPGLIHKLHRLAAIVSRLHGFRFYGCSLLFVYDGDKQVQDKYLEAKKAAANRGDDEDDDDDTSFLAERKHLQERKQEHHKNGSTRRSRSADDRRVGSRAEAIEAHRKRGQIRIRVVDFAHPTTGKDFAPMTPDEDVSHLGKGYDAPLDPVSGKPRARFPPKHPRDPDMGFLFGLRSICEALKDIYEHECERRNDAQKQSPPDGTATSNKPTEPLPPLLACPDEKIFERLFPKEFDTGYLSI</sequence>
<keyword evidence="7" id="KW-1185">Reference proteome</keyword>
<proteinExistence type="inferred from homology"/>
<feature type="compositionally biased region" description="Acidic residues" evidence="5">
    <location>
        <begin position="362"/>
        <end position="373"/>
    </location>
</feature>
<evidence type="ECO:0000256" key="2">
    <source>
        <dbReference type="ARBA" id="ARBA00022679"/>
    </source>
</evidence>